<keyword evidence="1" id="KW-1133">Transmembrane helix</keyword>
<dbReference type="Proteomes" id="UP000249135">
    <property type="component" value="Unassembled WGS sequence"/>
</dbReference>
<dbReference type="AlphaFoldDB" id="A0A2W5RLD3"/>
<evidence type="ECO:0000313" key="2">
    <source>
        <dbReference type="EMBL" id="PZQ64040.1"/>
    </source>
</evidence>
<evidence type="ECO:0000313" key="3">
    <source>
        <dbReference type="Proteomes" id="UP000249135"/>
    </source>
</evidence>
<dbReference type="GO" id="GO:0090313">
    <property type="term" value="P:regulation of protein targeting to membrane"/>
    <property type="evidence" value="ECO:0007669"/>
    <property type="project" value="TreeGrafter"/>
</dbReference>
<dbReference type="EMBL" id="QFPP01000565">
    <property type="protein sequence ID" value="PZQ64040.1"/>
    <property type="molecule type" value="Genomic_DNA"/>
</dbReference>
<organism evidence="2 3">
    <name type="scientific">Variovorax paradoxus</name>
    <dbReference type="NCBI Taxonomy" id="34073"/>
    <lineage>
        <taxon>Bacteria</taxon>
        <taxon>Pseudomonadati</taxon>
        <taxon>Pseudomonadota</taxon>
        <taxon>Betaproteobacteria</taxon>
        <taxon>Burkholderiales</taxon>
        <taxon>Comamonadaceae</taxon>
        <taxon>Variovorax</taxon>
    </lineage>
</organism>
<dbReference type="PANTHER" id="PTHR30441:SF8">
    <property type="entry name" value="DUF748 DOMAIN-CONTAINING PROTEIN"/>
    <property type="match status" value="1"/>
</dbReference>
<feature type="transmembrane region" description="Helical" evidence="1">
    <location>
        <begin position="18"/>
        <end position="41"/>
    </location>
</feature>
<keyword evidence="1" id="KW-0812">Transmembrane</keyword>
<proteinExistence type="predicted"/>
<dbReference type="InterPro" id="IPR052894">
    <property type="entry name" value="AsmA-related"/>
</dbReference>
<gene>
    <name evidence="2" type="ORF">DI563_27095</name>
</gene>
<evidence type="ECO:0000256" key="1">
    <source>
        <dbReference type="SAM" id="Phobius"/>
    </source>
</evidence>
<comment type="caution">
    <text evidence="2">The sequence shown here is derived from an EMBL/GenBank/DDBJ whole genome shotgun (WGS) entry which is preliminary data.</text>
</comment>
<sequence>MDAPAAPPPARRRRPARWLAWGGLGVLGAVVLAVVALMAWLPDDDEVAQRTAQEFERRFGVALTIGNARWALRPVPVIEFRDVATQQDQPITLRRLAVYPQWRSLLQRRIEISRLEVEGLVLPRASVRAFRGREKRADDPPASSTWTLADIPVHTVRFSDVSWIDRRGIGLAYDGEIEFGSRWRPREVQVERPGVSPPARARITRDGEVIDDSAGQGDVGTERWRVAVEVGGGSWDGDATLATEPDGRMRLTAQLAPKDIDLEALTGAFGRHSAVAGRMSGETTLEANGEHVGELVRSLHTRTRFKVHPATLRRFDLARTVTTAGTQREGQTVLDELTGTLDTQNTGDGIALHYIDLRARSGVLTASGDVRVLNRRLQGDVAVDLVDGVVGFPLKLGGTLDKPELSLTGGALAGAAAGSAVLPGVGTAIGARIGQKLERLFGSEDAPAKKAARRNKSNSR</sequence>
<reference evidence="2 3" key="1">
    <citation type="submission" date="2017-08" db="EMBL/GenBank/DDBJ databases">
        <title>Infants hospitalized years apart are colonized by the same room-sourced microbial strains.</title>
        <authorList>
            <person name="Brooks B."/>
            <person name="Olm M.R."/>
            <person name="Firek B.A."/>
            <person name="Baker R."/>
            <person name="Thomas B.C."/>
            <person name="Morowitz M.J."/>
            <person name="Banfield J.F."/>
        </authorList>
    </citation>
    <scope>NUCLEOTIDE SEQUENCE [LARGE SCALE GENOMIC DNA]</scope>
    <source>
        <strain evidence="2">S2_005_003_R2_41</strain>
    </source>
</reference>
<name>A0A2W5RLD3_VARPD</name>
<protein>
    <submittedName>
        <fullName evidence="2">Uncharacterized protein</fullName>
    </submittedName>
</protein>
<dbReference type="PANTHER" id="PTHR30441">
    <property type="entry name" value="DUF748 DOMAIN-CONTAINING PROTEIN"/>
    <property type="match status" value="1"/>
</dbReference>
<keyword evidence="1" id="KW-0472">Membrane</keyword>
<accession>A0A2W5RLD3</accession>
<dbReference type="GO" id="GO:0005886">
    <property type="term" value="C:plasma membrane"/>
    <property type="evidence" value="ECO:0007669"/>
    <property type="project" value="TreeGrafter"/>
</dbReference>